<name>A0ABQ6JCW2_9ACTN</name>
<dbReference type="EMBL" id="BSUZ01000001">
    <property type="protein sequence ID" value="GMA86022.1"/>
    <property type="molecule type" value="Genomic_DNA"/>
</dbReference>
<proteinExistence type="predicted"/>
<gene>
    <name evidence="3" type="ORF">GCM10025868_12720</name>
</gene>
<evidence type="ECO:0008006" key="5">
    <source>
        <dbReference type="Google" id="ProtNLM"/>
    </source>
</evidence>
<feature type="transmembrane region" description="Helical" evidence="2">
    <location>
        <begin position="85"/>
        <end position="104"/>
    </location>
</feature>
<sequence length="337" mass="35673">MPLGPTGAVQQNAWAFLPGFPMSTRAVMAVTGLDFGASAVLLNVVLGGCAVVVVHRLVRLLAGRGVALAAVVLLCTLPPAPVLQIAYSETLGLLLLALALLLLVERRYRWCAVVVLVLSLSRPVVAPFALVVLAHLVARWRARGREPFPRRQRVEVVGLGLLSAASSLLWPVLVGRLTGVPDAYQRTQGTWRSSGTVEPVTQTLGISRLLWGEHGPWLVLAGTLVLLAVVATPLGRPAGPEPAHLVVRVPAVPRRHARTLDQHLPLPAARVAAARRAARPPAPRAPRARAAHRRARRARTRRPGAVGAPPARLRAPHRLPAVGQRGGGPATSSSASL</sequence>
<reference evidence="4" key="1">
    <citation type="journal article" date="2019" name="Int. J. Syst. Evol. Microbiol.">
        <title>The Global Catalogue of Microorganisms (GCM) 10K type strain sequencing project: providing services to taxonomists for standard genome sequencing and annotation.</title>
        <authorList>
            <consortium name="The Broad Institute Genomics Platform"/>
            <consortium name="The Broad Institute Genome Sequencing Center for Infectious Disease"/>
            <person name="Wu L."/>
            <person name="Ma J."/>
        </authorList>
    </citation>
    <scope>NUCLEOTIDE SEQUENCE [LARGE SCALE GENOMIC DNA]</scope>
    <source>
        <strain evidence="4">NBRC 108730</strain>
    </source>
</reference>
<comment type="caution">
    <text evidence="3">The sequence shown here is derived from an EMBL/GenBank/DDBJ whole genome shotgun (WGS) entry which is preliminary data.</text>
</comment>
<keyword evidence="2" id="KW-1133">Transmembrane helix</keyword>
<evidence type="ECO:0000313" key="4">
    <source>
        <dbReference type="Proteomes" id="UP001157017"/>
    </source>
</evidence>
<organism evidence="3 4">
    <name type="scientific">Angustibacter aerolatus</name>
    <dbReference type="NCBI Taxonomy" id="1162965"/>
    <lineage>
        <taxon>Bacteria</taxon>
        <taxon>Bacillati</taxon>
        <taxon>Actinomycetota</taxon>
        <taxon>Actinomycetes</taxon>
        <taxon>Kineosporiales</taxon>
        <taxon>Kineosporiaceae</taxon>
    </lineage>
</organism>
<dbReference type="Proteomes" id="UP001157017">
    <property type="component" value="Unassembled WGS sequence"/>
</dbReference>
<keyword evidence="2" id="KW-0472">Membrane</keyword>
<evidence type="ECO:0000313" key="3">
    <source>
        <dbReference type="EMBL" id="GMA86022.1"/>
    </source>
</evidence>
<feature type="transmembrane region" description="Helical" evidence="2">
    <location>
        <begin position="61"/>
        <end position="79"/>
    </location>
</feature>
<feature type="compositionally biased region" description="Basic residues" evidence="1">
    <location>
        <begin position="286"/>
        <end position="302"/>
    </location>
</feature>
<feature type="transmembrane region" description="Helical" evidence="2">
    <location>
        <begin position="26"/>
        <end position="54"/>
    </location>
</feature>
<keyword evidence="4" id="KW-1185">Reference proteome</keyword>
<feature type="compositionally biased region" description="Low complexity" evidence="1">
    <location>
        <begin position="303"/>
        <end position="321"/>
    </location>
</feature>
<protein>
    <recommendedName>
        <fullName evidence="5">Glycosyltransferase RgtA/B/C/D-like domain-containing protein</fullName>
    </recommendedName>
</protein>
<feature type="transmembrane region" description="Helical" evidence="2">
    <location>
        <begin position="111"/>
        <end position="136"/>
    </location>
</feature>
<evidence type="ECO:0000256" key="2">
    <source>
        <dbReference type="SAM" id="Phobius"/>
    </source>
</evidence>
<feature type="region of interest" description="Disordered" evidence="1">
    <location>
        <begin position="275"/>
        <end position="337"/>
    </location>
</feature>
<accession>A0ABQ6JCW2</accession>
<keyword evidence="2" id="KW-0812">Transmembrane</keyword>
<evidence type="ECO:0000256" key="1">
    <source>
        <dbReference type="SAM" id="MobiDB-lite"/>
    </source>
</evidence>